<dbReference type="AlphaFoldDB" id="M2RD07"/>
<dbReference type="InterPro" id="IPR011333">
    <property type="entry name" value="SKP1/BTB/POZ_sf"/>
</dbReference>
<evidence type="ECO:0000313" key="4">
    <source>
        <dbReference type="Proteomes" id="UP000016930"/>
    </source>
</evidence>
<feature type="compositionally biased region" description="Low complexity" evidence="1">
    <location>
        <begin position="334"/>
        <end position="349"/>
    </location>
</feature>
<dbReference type="Pfam" id="PF00651">
    <property type="entry name" value="BTB"/>
    <property type="match status" value="1"/>
</dbReference>
<feature type="compositionally biased region" description="Polar residues" evidence="1">
    <location>
        <begin position="315"/>
        <end position="329"/>
    </location>
</feature>
<feature type="compositionally biased region" description="Basic and acidic residues" evidence="1">
    <location>
        <begin position="443"/>
        <end position="464"/>
    </location>
</feature>
<feature type="region of interest" description="Disordered" evidence="1">
    <location>
        <begin position="296"/>
        <end position="377"/>
    </location>
</feature>
<feature type="compositionally biased region" description="Low complexity" evidence="1">
    <location>
        <begin position="539"/>
        <end position="549"/>
    </location>
</feature>
<protein>
    <recommendedName>
        <fullName evidence="2">BTB domain-containing protein</fullName>
    </recommendedName>
</protein>
<organism evidence="3 4">
    <name type="scientific">Ceriporiopsis subvermispora (strain B)</name>
    <name type="common">White-rot fungus</name>
    <name type="synonym">Gelatoporia subvermispora</name>
    <dbReference type="NCBI Taxonomy" id="914234"/>
    <lineage>
        <taxon>Eukaryota</taxon>
        <taxon>Fungi</taxon>
        <taxon>Dikarya</taxon>
        <taxon>Basidiomycota</taxon>
        <taxon>Agaricomycotina</taxon>
        <taxon>Agaricomycetes</taxon>
        <taxon>Polyporales</taxon>
        <taxon>Gelatoporiaceae</taxon>
        <taxon>Gelatoporia</taxon>
    </lineage>
</organism>
<feature type="compositionally biased region" description="Basic and acidic residues" evidence="1">
    <location>
        <begin position="304"/>
        <end position="313"/>
    </location>
</feature>
<dbReference type="EMBL" id="KB445797">
    <property type="protein sequence ID" value="EMD36701.1"/>
    <property type="molecule type" value="Genomic_DNA"/>
</dbReference>
<proteinExistence type="predicted"/>
<feature type="region of interest" description="Disordered" evidence="1">
    <location>
        <begin position="1"/>
        <end position="177"/>
    </location>
</feature>
<evidence type="ECO:0000256" key="1">
    <source>
        <dbReference type="SAM" id="MobiDB-lite"/>
    </source>
</evidence>
<sequence length="769" mass="83616">MAKGSRRGGFKPASMNPPGVHSRETTTTSMFWNPPLSLSSRSSLASTPSPTFEPDRPDPVRSSNAVRTSAKLDQSQSTSREVPQRRSGQFDPFALLEAGATPSPTDFQRMLDSLSPPDQRRPASVSTRPSPPDSRGSTPYPPGGFEGRVPPPKPLSSCTSTLSQQRTPTVPSSDHTVPLALSLKPSAPLFIPSPLTSAALTSASPDSGRPSSGIWTSYTPISSVQPPFSDNECSSSPVKTLNATKPSEGTPSSSKSQRTVPSVRVRPPPPPVWLNWRDLVEPLPSPPVPYPLRSVATAGATSEHSARSHDVHNGTEVQRQLSPQPTTQADAHKSVVVTTSPPRSVATSRCITPPTALEGGTAGGDTGSTKPARSPERLNVKAPIFVPRHIVHITPDMEHSEWLLRAPSSSDGDQTVSVSASEESTCEIPSPMSTSSVEITYHSLEDPRSFMQRDLRSPSPRTDDSMADELLPPAEQRSSSNVAPPMSVITYDSLSARSASFGHHDHDPVIIKCNPTRPSSIGSPSPCTQPRTFTPIIPPSRTDSTRPPSANSSVPSLRAGTRRHPEFYIQDEMKVLEVEGTLFRVHRYILEQDSDYMRGLLRSGTPRGTTEDDAIVLPAVSCSEFECLLRFLYHRIPGVHSTAVCDLLSLLSVSTRLSYTKLREHAIAQLEVYSPPLDPIERIMLAEKHGVRQWLVPAYVEVCKRGHPLEDTEAEVLGLRTATRIARVRERVLGEFVADLTRMLREDDLSAPKVDEERVMRVVEDVFGL</sequence>
<feature type="region of interest" description="Disordered" evidence="1">
    <location>
        <begin position="514"/>
        <end position="558"/>
    </location>
</feature>
<dbReference type="SUPFAM" id="SSF54695">
    <property type="entry name" value="POZ domain"/>
    <property type="match status" value="1"/>
</dbReference>
<reference evidence="3 4" key="1">
    <citation type="journal article" date="2012" name="Proc. Natl. Acad. Sci. U.S.A.">
        <title>Comparative genomics of Ceriporiopsis subvermispora and Phanerochaete chrysosporium provide insight into selective ligninolysis.</title>
        <authorList>
            <person name="Fernandez-Fueyo E."/>
            <person name="Ruiz-Duenas F.J."/>
            <person name="Ferreira P."/>
            <person name="Floudas D."/>
            <person name="Hibbett D.S."/>
            <person name="Canessa P."/>
            <person name="Larrondo L.F."/>
            <person name="James T.Y."/>
            <person name="Seelenfreund D."/>
            <person name="Lobos S."/>
            <person name="Polanco R."/>
            <person name="Tello M."/>
            <person name="Honda Y."/>
            <person name="Watanabe T."/>
            <person name="Watanabe T."/>
            <person name="Ryu J.S."/>
            <person name="Kubicek C.P."/>
            <person name="Schmoll M."/>
            <person name="Gaskell J."/>
            <person name="Hammel K.E."/>
            <person name="St John F.J."/>
            <person name="Vanden Wymelenberg A."/>
            <person name="Sabat G."/>
            <person name="Splinter BonDurant S."/>
            <person name="Syed K."/>
            <person name="Yadav J.S."/>
            <person name="Doddapaneni H."/>
            <person name="Subramanian V."/>
            <person name="Lavin J.L."/>
            <person name="Oguiza J.A."/>
            <person name="Perez G."/>
            <person name="Pisabarro A.G."/>
            <person name="Ramirez L."/>
            <person name="Santoyo F."/>
            <person name="Master E."/>
            <person name="Coutinho P.M."/>
            <person name="Henrissat B."/>
            <person name="Lombard V."/>
            <person name="Magnuson J.K."/>
            <person name="Kuees U."/>
            <person name="Hori C."/>
            <person name="Igarashi K."/>
            <person name="Samejima M."/>
            <person name="Held B.W."/>
            <person name="Barry K.W."/>
            <person name="LaButti K.M."/>
            <person name="Lapidus A."/>
            <person name="Lindquist E.A."/>
            <person name="Lucas S.M."/>
            <person name="Riley R."/>
            <person name="Salamov A.A."/>
            <person name="Hoffmeister D."/>
            <person name="Schwenk D."/>
            <person name="Hadar Y."/>
            <person name="Yarden O."/>
            <person name="de Vries R.P."/>
            <person name="Wiebenga A."/>
            <person name="Stenlid J."/>
            <person name="Eastwood D."/>
            <person name="Grigoriev I.V."/>
            <person name="Berka R.M."/>
            <person name="Blanchette R.A."/>
            <person name="Kersten P."/>
            <person name="Martinez A.T."/>
            <person name="Vicuna R."/>
            <person name="Cullen D."/>
        </authorList>
    </citation>
    <scope>NUCLEOTIDE SEQUENCE [LARGE SCALE GENOMIC DNA]</scope>
    <source>
        <strain evidence="3 4">B</strain>
    </source>
</reference>
<feature type="compositionally biased region" description="Polar residues" evidence="1">
    <location>
        <begin position="156"/>
        <end position="175"/>
    </location>
</feature>
<dbReference type="CDD" id="cd18186">
    <property type="entry name" value="BTB_POZ_ZBTB_KLHL-like"/>
    <property type="match status" value="1"/>
</dbReference>
<feature type="compositionally biased region" description="Low complexity" evidence="1">
    <location>
        <begin position="34"/>
        <end position="50"/>
    </location>
</feature>
<feature type="compositionally biased region" description="Polar residues" evidence="1">
    <location>
        <begin position="407"/>
        <end position="423"/>
    </location>
</feature>
<feature type="region of interest" description="Disordered" evidence="1">
    <location>
        <begin position="197"/>
        <end position="271"/>
    </location>
</feature>
<evidence type="ECO:0000259" key="2">
    <source>
        <dbReference type="PROSITE" id="PS50097"/>
    </source>
</evidence>
<accession>M2RD07</accession>
<feature type="compositionally biased region" description="Polar residues" evidence="1">
    <location>
        <begin position="516"/>
        <end position="532"/>
    </location>
</feature>
<dbReference type="SMART" id="SM00225">
    <property type="entry name" value="BTB"/>
    <property type="match status" value="1"/>
</dbReference>
<gene>
    <name evidence="3" type="ORF">CERSUDRAFT_83752</name>
</gene>
<dbReference type="PROSITE" id="PS50097">
    <property type="entry name" value="BTB"/>
    <property type="match status" value="1"/>
</dbReference>
<dbReference type="OrthoDB" id="3223751at2759"/>
<dbReference type="HOGENOM" id="CLU_420907_0_0_1"/>
<keyword evidence="4" id="KW-1185">Reference proteome</keyword>
<feature type="region of interest" description="Disordered" evidence="1">
    <location>
        <begin position="406"/>
        <end position="468"/>
    </location>
</feature>
<feature type="compositionally biased region" description="Polar residues" evidence="1">
    <location>
        <begin position="61"/>
        <end position="81"/>
    </location>
</feature>
<dbReference type="InterPro" id="IPR000210">
    <property type="entry name" value="BTB/POZ_dom"/>
</dbReference>
<dbReference type="Proteomes" id="UP000016930">
    <property type="component" value="Unassembled WGS sequence"/>
</dbReference>
<dbReference type="Gene3D" id="3.30.710.10">
    <property type="entry name" value="Potassium Channel Kv1.1, Chain A"/>
    <property type="match status" value="1"/>
</dbReference>
<feature type="domain" description="BTB" evidence="2">
    <location>
        <begin position="575"/>
        <end position="633"/>
    </location>
</feature>
<name>M2RD07_CERS8</name>
<evidence type="ECO:0000313" key="3">
    <source>
        <dbReference type="EMBL" id="EMD36701.1"/>
    </source>
</evidence>
<feature type="compositionally biased region" description="Polar residues" evidence="1">
    <location>
        <begin position="209"/>
        <end position="259"/>
    </location>
</feature>